<gene>
    <name evidence="7" type="ORF">LCGC14_0696390</name>
</gene>
<dbReference type="EC" id="1.15.1.1" evidence="2"/>
<dbReference type="PANTHER" id="PTHR42769:SF3">
    <property type="entry name" value="SUPEROXIDE DISMUTASE [FE] 2, CHLOROPLASTIC"/>
    <property type="match status" value="1"/>
</dbReference>
<dbReference type="Gene3D" id="3.55.40.20">
    <property type="entry name" value="Iron/manganese superoxide dismutase, C-terminal domain"/>
    <property type="match status" value="1"/>
</dbReference>
<reference evidence="7" key="1">
    <citation type="journal article" date="2015" name="Nature">
        <title>Complex archaea that bridge the gap between prokaryotes and eukaryotes.</title>
        <authorList>
            <person name="Spang A."/>
            <person name="Saw J.H."/>
            <person name="Jorgensen S.L."/>
            <person name="Zaremba-Niedzwiedzka K."/>
            <person name="Martijn J."/>
            <person name="Lind A.E."/>
            <person name="van Eijk R."/>
            <person name="Schleper C."/>
            <person name="Guy L."/>
            <person name="Ettema T.J."/>
        </authorList>
    </citation>
    <scope>NUCLEOTIDE SEQUENCE</scope>
</reference>
<evidence type="ECO:0000259" key="6">
    <source>
        <dbReference type="Pfam" id="PF02777"/>
    </source>
</evidence>
<dbReference type="InterPro" id="IPR019832">
    <property type="entry name" value="Mn/Fe_SOD_C"/>
</dbReference>
<dbReference type="PRINTS" id="PR01703">
    <property type="entry name" value="MNSODISMTASE"/>
</dbReference>
<evidence type="ECO:0000256" key="3">
    <source>
        <dbReference type="ARBA" id="ARBA00022723"/>
    </source>
</evidence>
<dbReference type="InterPro" id="IPR019831">
    <property type="entry name" value="Mn/Fe_SOD_N"/>
</dbReference>
<evidence type="ECO:0000259" key="5">
    <source>
        <dbReference type="Pfam" id="PF00081"/>
    </source>
</evidence>
<dbReference type="InterPro" id="IPR036314">
    <property type="entry name" value="SOD_C_sf"/>
</dbReference>
<dbReference type="GO" id="GO:0004784">
    <property type="term" value="F:superoxide dismutase activity"/>
    <property type="evidence" value="ECO:0007669"/>
    <property type="project" value="UniProtKB-EC"/>
</dbReference>
<comment type="similarity">
    <text evidence="1">Belongs to the iron/manganese superoxide dismutase family.</text>
</comment>
<evidence type="ECO:0000256" key="4">
    <source>
        <dbReference type="ARBA" id="ARBA00023002"/>
    </source>
</evidence>
<evidence type="ECO:0000313" key="7">
    <source>
        <dbReference type="EMBL" id="KKN44112.1"/>
    </source>
</evidence>
<dbReference type="SUPFAM" id="SSF54719">
    <property type="entry name" value="Fe,Mn superoxide dismutase (SOD), C-terminal domain"/>
    <property type="match status" value="1"/>
</dbReference>
<proteinExistence type="inferred from homology"/>
<sequence>MAKFEYKPLSFELDALEPHMSKETLEYHHGKHYKKYVDNLNELIKDTQFEDKDDLSAIIKLEKMETSGPVYRNAAQVSNHEFFWNCLTPPDQSVLSETLSDEIEKVWSTVDKFKKEFEDKAEKHFGSGWCWLIKRGESLKIVDSHDAEIPTGNAVPLFVVDLWEHAYYIDHRNDRSKYLKAIWNVVNWEFVEKNYTTAK</sequence>
<organism evidence="7">
    <name type="scientific">marine sediment metagenome</name>
    <dbReference type="NCBI Taxonomy" id="412755"/>
    <lineage>
        <taxon>unclassified sequences</taxon>
        <taxon>metagenomes</taxon>
        <taxon>ecological metagenomes</taxon>
    </lineage>
</organism>
<dbReference type="SUPFAM" id="SSF46609">
    <property type="entry name" value="Fe,Mn superoxide dismutase (SOD), N-terminal domain"/>
    <property type="match status" value="1"/>
</dbReference>
<evidence type="ECO:0000256" key="2">
    <source>
        <dbReference type="ARBA" id="ARBA00012682"/>
    </source>
</evidence>
<comment type="caution">
    <text evidence="7">The sequence shown here is derived from an EMBL/GenBank/DDBJ whole genome shotgun (WGS) entry which is preliminary data.</text>
</comment>
<feature type="domain" description="Manganese/iron superoxide dismutase N-terminal" evidence="5">
    <location>
        <begin position="3"/>
        <end position="87"/>
    </location>
</feature>
<keyword evidence="4" id="KW-0560">Oxidoreductase</keyword>
<protein>
    <recommendedName>
        <fullName evidence="2">superoxide dismutase</fullName>
        <ecNumber evidence="2">1.15.1.1</ecNumber>
    </recommendedName>
</protein>
<dbReference type="GO" id="GO:0046872">
    <property type="term" value="F:metal ion binding"/>
    <property type="evidence" value="ECO:0007669"/>
    <property type="project" value="UniProtKB-KW"/>
</dbReference>
<dbReference type="PIRSF" id="PIRSF000349">
    <property type="entry name" value="SODismutase"/>
    <property type="match status" value="1"/>
</dbReference>
<dbReference type="InterPro" id="IPR019833">
    <property type="entry name" value="Mn/Fe_SOD_BS"/>
</dbReference>
<dbReference type="InterPro" id="IPR001189">
    <property type="entry name" value="Mn/Fe_SOD"/>
</dbReference>
<name>A0A0F9R4C2_9ZZZZ</name>
<dbReference type="Pfam" id="PF02777">
    <property type="entry name" value="Sod_Fe_C"/>
    <property type="match status" value="1"/>
</dbReference>
<accession>A0A0F9R4C2</accession>
<dbReference type="Pfam" id="PF00081">
    <property type="entry name" value="Sod_Fe_N"/>
    <property type="match status" value="1"/>
</dbReference>
<dbReference type="AlphaFoldDB" id="A0A0F9R4C2"/>
<keyword evidence="3" id="KW-0479">Metal-binding</keyword>
<dbReference type="PANTHER" id="PTHR42769">
    <property type="entry name" value="SUPEROXIDE DISMUTASE"/>
    <property type="match status" value="1"/>
</dbReference>
<dbReference type="PROSITE" id="PS00088">
    <property type="entry name" value="SOD_MN"/>
    <property type="match status" value="1"/>
</dbReference>
<dbReference type="InterPro" id="IPR036324">
    <property type="entry name" value="Mn/Fe_SOD_N_sf"/>
</dbReference>
<dbReference type="Gene3D" id="1.10.287.990">
    <property type="entry name" value="Fe,Mn superoxide dismutase (SOD) domain"/>
    <property type="match status" value="1"/>
</dbReference>
<dbReference type="EMBL" id="LAZR01001469">
    <property type="protein sequence ID" value="KKN44112.1"/>
    <property type="molecule type" value="Genomic_DNA"/>
</dbReference>
<feature type="domain" description="Manganese/iron superoxide dismutase C-terminal" evidence="6">
    <location>
        <begin position="97"/>
        <end position="194"/>
    </location>
</feature>
<evidence type="ECO:0000256" key="1">
    <source>
        <dbReference type="ARBA" id="ARBA00008714"/>
    </source>
</evidence>